<accession>A0A1X4HBG6</accession>
<protein>
    <submittedName>
        <fullName evidence="7">Rhomboid family protein</fullName>
    </submittedName>
</protein>
<evidence type="ECO:0000256" key="5">
    <source>
        <dbReference type="SAM" id="MobiDB-lite"/>
    </source>
</evidence>
<keyword evidence="3 6" id="KW-1133">Transmembrane helix</keyword>
<name>A0A1X4HBG6_HALEZ</name>
<feature type="transmembrane region" description="Helical" evidence="6">
    <location>
        <begin position="366"/>
        <end position="387"/>
    </location>
</feature>
<dbReference type="Gene3D" id="1.20.1540.10">
    <property type="entry name" value="Rhomboid-like"/>
    <property type="match status" value="1"/>
</dbReference>
<dbReference type="SUPFAM" id="SSF144091">
    <property type="entry name" value="Rhomboid-like"/>
    <property type="match status" value="1"/>
</dbReference>
<feature type="transmembrane region" description="Helical" evidence="6">
    <location>
        <begin position="264"/>
        <end position="288"/>
    </location>
</feature>
<comment type="caution">
    <text evidence="7">The sequence shown here is derived from an EMBL/GenBank/DDBJ whole genome shotgun (WGS) entry which is preliminary data.</text>
</comment>
<evidence type="ECO:0000256" key="6">
    <source>
        <dbReference type="SAM" id="Phobius"/>
    </source>
</evidence>
<organism evidence="7 8">
    <name type="scientific">Halorubrum ezzemoulense DSM 17463</name>
    <dbReference type="NCBI Taxonomy" id="1121945"/>
    <lineage>
        <taxon>Archaea</taxon>
        <taxon>Methanobacteriati</taxon>
        <taxon>Methanobacteriota</taxon>
        <taxon>Stenosarchaea group</taxon>
        <taxon>Halobacteria</taxon>
        <taxon>Halobacteriales</taxon>
        <taxon>Haloferacaceae</taxon>
        <taxon>Halorubrum</taxon>
    </lineage>
</organism>
<proteinExistence type="predicted"/>
<dbReference type="eggNOG" id="arCOG01771">
    <property type="taxonomic scope" value="Archaea"/>
</dbReference>
<feature type="transmembrane region" description="Helical" evidence="6">
    <location>
        <begin position="228"/>
        <end position="244"/>
    </location>
</feature>
<feature type="transmembrane region" description="Helical" evidence="6">
    <location>
        <begin position="415"/>
        <end position="435"/>
    </location>
</feature>
<evidence type="ECO:0000256" key="1">
    <source>
        <dbReference type="ARBA" id="ARBA00004141"/>
    </source>
</evidence>
<reference evidence="7 8" key="1">
    <citation type="submission" date="2017-04" db="EMBL/GenBank/DDBJ databases">
        <title>MLSA of the genus Halorubrum.</title>
        <authorList>
            <person name="De La Haba R."/>
            <person name="Sanchez-Porro C."/>
            <person name="Infante-Dominguez C."/>
            <person name="Ventosa A."/>
        </authorList>
    </citation>
    <scope>NUCLEOTIDE SEQUENCE [LARGE SCALE GENOMIC DNA]</scope>
    <source>
        <strain evidence="7 8">DSM 17463</strain>
    </source>
</reference>
<feature type="compositionally biased region" description="Basic and acidic residues" evidence="5">
    <location>
        <begin position="294"/>
        <end position="307"/>
    </location>
</feature>
<evidence type="ECO:0000313" key="8">
    <source>
        <dbReference type="Proteomes" id="UP000193587"/>
    </source>
</evidence>
<feature type="transmembrane region" description="Helical" evidence="6">
    <location>
        <begin position="45"/>
        <end position="67"/>
    </location>
</feature>
<feature type="transmembrane region" description="Helical" evidence="6">
    <location>
        <begin position="12"/>
        <end position="30"/>
    </location>
</feature>
<comment type="subcellular location">
    <subcellularLocation>
        <location evidence="1">Membrane</location>
        <topology evidence="1">Multi-pass membrane protein</topology>
    </subcellularLocation>
</comment>
<keyword evidence="2 6" id="KW-0812">Transmembrane</keyword>
<dbReference type="RefSeq" id="WP_049929330.1">
    <property type="nucleotide sequence ID" value="NZ_ATXS01000001.1"/>
</dbReference>
<feature type="transmembrane region" description="Helical" evidence="6">
    <location>
        <begin position="337"/>
        <end position="360"/>
    </location>
</feature>
<sequence>MVADALASDAVHLAAGGVAVAVALAAVFLADRRGADWTRTLRSRLLLGVPWGTLLVVAGVIGVYLFVQSGIDDPNRPVVIPFRSWSYFYPEGLVWSSFAHAGRGHITGNLLSALVAGSLAEYAYGHFPEGREVGDRERAAVRSRRLPDRLRGLPGRVREMPSRARRLPSRIRAVESPGENPYVRAFLIVPGAAVAFGLVSALFALGPVIGFSVVVFAYWGFALVTRPVAAVVATTGTALVGVVYDALRTPVAFAEASPSYGAPGWANVAIQGHALGLIGGALVAVVLLRRRRTRGGDDGKRSEDRDAGATPGRWRFHPNTAPDHDGSRADASERTALVVFGALLLFGASRRLWAVYWYLGNERYELYRAVGVGLLALLAAIVAVAAASRDDPLWPSRAVPKPETLRDGIRSSTPAAVGLVLLTAALAAVAGPAVVPNLVTVEDGDLPGNPIEVEGYQVTYAENVEDRLVGVVDVEAFGRSTSVNTSGVIVSDPDREIWTTAVSKGNLAFWGYRAVDVGGTGWRETVWVQRVGWVAANGGPAYRVDVVRNETRRTLFTSDPARAEPRIDGRNVVIAATPDGFELTVAGGSGNNVTAPLPAANETETVRGITFVREGNAVFAQRGETRVRVAQRERYEGRR</sequence>
<evidence type="ECO:0000313" key="7">
    <source>
        <dbReference type="EMBL" id="OSP10357.1"/>
    </source>
</evidence>
<evidence type="ECO:0000256" key="3">
    <source>
        <dbReference type="ARBA" id="ARBA00022989"/>
    </source>
</evidence>
<dbReference type="AlphaFoldDB" id="A0A1X4HBG6"/>
<dbReference type="GO" id="GO:0016020">
    <property type="term" value="C:membrane"/>
    <property type="evidence" value="ECO:0007669"/>
    <property type="project" value="UniProtKB-SubCell"/>
</dbReference>
<keyword evidence="4 6" id="KW-0472">Membrane</keyword>
<dbReference type="Proteomes" id="UP000193587">
    <property type="component" value="Unassembled WGS sequence"/>
</dbReference>
<gene>
    <name evidence="7" type="ORF">B9H04_02730</name>
</gene>
<feature type="transmembrane region" description="Helical" evidence="6">
    <location>
        <begin position="188"/>
        <end position="221"/>
    </location>
</feature>
<dbReference type="InterPro" id="IPR035952">
    <property type="entry name" value="Rhomboid-like_sf"/>
</dbReference>
<dbReference type="EMBL" id="NEDJ01000005">
    <property type="protein sequence ID" value="OSP10357.1"/>
    <property type="molecule type" value="Genomic_DNA"/>
</dbReference>
<feature type="region of interest" description="Disordered" evidence="5">
    <location>
        <begin position="294"/>
        <end position="328"/>
    </location>
</feature>
<evidence type="ECO:0000256" key="4">
    <source>
        <dbReference type="ARBA" id="ARBA00023136"/>
    </source>
</evidence>
<dbReference type="STRING" id="1121945.GCA_000421805_00029"/>
<evidence type="ECO:0000256" key="2">
    <source>
        <dbReference type="ARBA" id="ARBA00022692"/>
    </source>
</evidence>